<feature type="region of interest" description="Disordered" evidence="1">
    <location>
        <begin position="1053"/>
        <end position="1202"/>
    </location>
</feature>
<feature type="region of interest" description="Disordered" evidence="1">
    <location>
        <begin position="24"/>
        <end position="50"/>
    </location>
</feature>
<dbReference type="Gene3D" id="1.25.40.10">
    <property type="entry name" value="Tetratricopeptide repeat domain"/>
    <property type="match status" value="4"/>
</dbReference>
<feature type="compositionally biased region" description="Pro residues" evidence="1">
    <location>
        <begin position="1140"/>
        <end position="1156"/>
    </location>
</feature>
<dbReference type="EMBL" id="JAMTCK010000009">
    <property type="protein sequence ID" value="MCP2167288.1"/>
    <property type="molecule type" value="Genomic_DNA"/>
</dbReference>
<organism evidence="2 3">
    <name type="scientific">Goodfellowiella coeruleoviolacea</name>
    <dbReference type="NCBI Taxonomy" id="334858"/>
    <lineage>
        <taxon>Bacteria</taxon>
        <taxon>Bacillati</taxon>
        <taxon>Actinomycetota</taxon>
        <taxon>Actinomycetes</taxon>
        <taxon>Pseudonocardiales</taxon>
        <taxon>Pseudonocardiaceae</taxon>
        <taxon>Goodfellowiella</taxon>
    </lineage>
</organism>
<keyword evidence="3" id="KW-1185">Reference proteome</keyword>
<comment type="caution">
    <text evidence="2">The sequence shown here is derived from an EMBL/GenBank/DDBJ whole genome shotgun (WGS) entry which is preliminary data.</text>
</comment>
<reference evidence="2" key="1">
    <citation type="submission" date="2022-06" db="EMBL/GenBank/DDBJ databases">
        <title>Genomic Encyclopedia of Archaeal and Bacterial Type Strains, Phase II (KMG-II): from individual species to whole genera.</title>
        <authorList>
            <person name="Goeker M."/>
        </authorList>
    </citation>
    <scope>NUCLEOTIDE SEQUENCE</scope>
    <source>
        <strain evidence="2">DSM 43935</strain>
    </source>
</reference>
<dbReference type="SUPFAM" id="SSF52540">
    <property type="entry name" value="P-loop containing nucleoside triphosphate hydrolases"/>
    <property type="match status" value="1"/>
</dbReference>
<evidence type="ECO:0000313" key="3">
    <source>
        <dbReference type="Proteomes" id="UP001206128"/>
    </source>
</evidence>
<dbReference type="Pfam" id="PF13374">
    <property type="entry name" value="TPR_10"/>
    <property type="match status" value="2"/>
</dbReference>
<dbReference type="RefSeq" id="WP_253773999.1">
    <property type="nucleotide sequence ID" value="NZ_JAMTCK010000009.1"/>
</dbReference>
<protein>
    <submittedName>
        <fullName evidence="2">Tetratricopeptide repeat-containing protein</fullName>
    </submittedName>
</protein>
<dbReference type="Proteomes" id="UP001206128">
    <property type="component" value="Unassembled WGS sequence"/>
</dbReference>
<gene>
    <name evidence="2" type="ORF">LX83_004161</name>
</gene>
<proteinExistence type="predicted"/>
<feature type="compositionally biased region" description="Acidic residues" evidence="1">
    <location>
        <begin position="1079"/>
        <end position="1089"/>
    </location>
</feature>
<dbReference type="InterPro" id="IPR011990">
    <property type="entry name" value="TPR-like_helical_dom_sf"/>
</dbReference>
<feature type="compositionally biased region" description="Acidic residues" evidence="1">
    <location>
        <begin position="1058"/>
        <end position="1071"/>
    </location>
</feature>
<dbReference type="PANTHER" id="PTHR46082">
    <property type="entry name" value="ATP/GTP-BINDING PROTEIN-RELATED"/>
    <property type="match status" value="1"/>
</dbReference>
<sequence length="1495" mass="159493">MGTGAHPPVGPTPSARSGFHEAYSAVGGTGLPQKGGQSAARGSRTIEPPLDLLPRDIQGRDALKPELVAALTPRRRGIRVLHGIAGGGKSSLALWLARQARDQGRPVYWVGNGDVEQSMHAVAVRCGVDVGQVGRADAQDVVWRALENASQPWLLVFDNIDDVERRGLLGASGAHLDGTGWIRPSAVGLVLVTTRRGDRSTWGEHAELTRVTCLAGVDGARVLLDLAPDAGPAEDARLLADQLGGLPLALRLAGHYLANDPPRHRTFGDYRRAVRGDLDLLDAGEPTPATLLDDDAARRSIRLTWELSLALLEERRLGQARPLLHLLACYGAPHPIPLDLLVATHLHGTPVDPDGTLTDGRLAQLVRGLVSSALADQTDVGSTPHLALHPLLAEVVAAARDESPHADDTWTAAVALLAETAPGDSDPSQWTAWQALPAVIAAVLARVPARLDAMAVMVQGGNLCAAYLLRTGAFQASHDMSALALRRATVLPARHPARLQARLAAAVVGNAEGSPTTRGELAALWDDARAELAEDHPFLVAVRQQLAEALCTAGEFEAAEEVYRDLLADHDRGIAAEQALATRFGYGRMMCLRGHFDVAEREISAVLAAERELFDDPDHPELLLTRALLADIWLGRGELVKARDELQDVLRAQERVHGPDSPLTLSARVTLMAVHSQLRDRGGAEIQLSQLLRIQRDALNPEHPLSLLGLAALINTRAHDPAVAADPRTDEQRLTEVAAAMARQMGEDHPFVLSTRLGAALRRCEYDQPAGIAAVRAVLARQADVLGPVHIATLNTRLLYAQLLVRAGEDNAAAEEELRDLLDTQLGSIGADNPQTVMARTTLANIALSNGDRDGAEALLREALGSWERLHGPDHTDARELRLALVQVLCLGENVTEAEQQLLTLIASLRRTEPDSDQQLAAQVMLALVRMGDHRADEAERELRQVLATVAGLATDHRYDRLMVQWFLAEVLRVRSADEEAEALLTDSVAGLVELGDPDDDVASVRLSYAELLHDTGRLAEAERQLQLVLANVAADDERAEPARVLLQAVSAQLAEPPEPEPPEAEPAEAEPVEREPAEPEPAEPEPETEPVSAHPAPPAPGQPAEASPLWLDFLAGTGPRPDGAGPADDHVEATAVPRDPVPTGPVPRDPVPRPAAPDVTAPPATRDEPEPSTPGPSSPATRAPDVPPRQPAPSAGVAGSGYREDLRRCAEIAARLRERGLADLERAHLGHRYGLLLVDLGFPVAAHAQLCAASAAHQRLDAAPEARLACLADLALAGPVDDGAIARIDRAEQRVTAELGPDHPVVLRLRRGRAELWTLTGAAPRAVAELTDVLARTTRPDAERAALRRALAVAVWRAGDHERARGLHRDAVAAYARLPGEHRPHLLRARADLAACGERPAEAVPVLRDIITEQVRLRGAAHPDVAASRHHLGVALAAAGAPADAIAQLAGAVRLFTRRLGARHPSTLASGAELARVRRLAAEPVGPRAPVSPQ</sequence>
<accession>A0AAE3KM82</accession>
<evidence type="ECO:0000313" key="2">
    <source>
        <dbReference type="EMBL" id="MCP2167288.1"/>
    </source>
</evidence>
<dbReference type="InterPro" id="IPR027417">
    <property type="entry name" value="P-loop_NTPase"/>
</dbReference>
<evidence type="ECO:0000256" key="1">
    <source>
        <dbReference type="SAM" id="MobiDB-lite"/>
    </source>
</evidence>
<name>A0AAE3KM82_9PSEU</name>
<dbReference type="Gene3D" id="3.40.50.300">
    <property type="entry name" value="P-loop containing nucleotide triphosphate hydrolases"/>
    <property type="match status" value="1"/>
</dbReference>
<dbReference type="PANTHER" id="PTHR46082:SF6">
    <property type="entry name" value="AAA+ ATPASE DOMAIN-CONTAINING PROTEIN-RELATED"/>
    <property type="match status" value="1"/>
</dbReference>
<dbReference type="SUPFAM" id="SSF48452">
    <property type="entry name" value="TPR-like"/>
    <property type="match status" value="3"/>
</dbReference>
<dbReference type="InterPro" id="IPR053137">
    <property type="entry name" value="NLR-like"/>
</dbReference>